<feature type="transmembrane region" description="Helical" evidence="9">
    <location>
        <begin position="103"/>
        <end position="126"/>
    </location>
</feature>
<dbReference type="EMBL" id="LKHS01000004">
    <property type="protein sequence ID" value="KQH87208.1"/>
    <property type="molecule type" value="Genomic_DNA"/>
</dbReference>
<evidence type="ECO:0000313" key="11">
    <source>
        <dbReference type="Proteomes" id="UP000051221"/>
    </source>
</evidence>
<feature type="transmembrane region" description="Helical" evidence="9">
    <location>
        <begin position="244"/>
        <end position="263"/>
    </location>
</feature>
<comment type="subcellular location">
    <subcellularLocation>
        <location evidence="1">Cell membrane</location>
        <topology evidence="1">Multi-pass membrane protein</topology>
    </subcellularLocation>
</comment>
<dbReference type="InterPro" id="IPR037185">
    <property type="entry name" value="EmrE-like"/>
</dbReference>
<evidence type="ECO:0000256" key="4">
    <source>
        <dbReference type="ARBA" id="ARBA00022475"/>
    </source>
</evidence>
<evidence type="ECO:0000313" key="10">
    <source>
        <dbReference type="EMBL" id="KQH87208.1"/>
    </source>
</evidence>
<feature type="region of interest" description="Disordered" evidence="8">
    <location>
        <begin position="305"/>
        <end position="341"/>
    </location>
</feature>
<organism evidence="10 11">
    <name type="scientific">Vibrio furnissii</name>
    <dbReference type="NCBI Taxonomy" id="29494"/>
    <lineage>
        <taxon>Bacteria</taxon>
        <taxon>Pseudomonadati</taxon>
        <taxon>Pseudomonadota</taxon>
        <taxon>Gammaproteobacteria</taxon>
        <taxon>Vibrionales</taxon>
        <taxon>Vibrionaceae</taxon>
        <taxon>Vibrio</taxon>
    </lineage>
</organism>
<dbReference type="InterPro" id="IPR004626">
    <property type="entry name" value="RarD"/>
</dbReference>
<reference evidence="10 11" key="1">
    <citation type="submission" date="2015-08" db="EMBL/GenBank/DDBJ databases">
        <title>Antibacterial properties of a collection of Vibrionaceae strains.</title>
        <authorList>
            <person name="Giubergia S."/>
        </authorList>
    </citation>
    <scope>NUCLEOTIDE SEQUENCE [LARGE SCALE GENOMIC DNA]</scope>
    <source>
        <strain evidence="10 11">S0821</strain>
    </source>
</reference>
<dbReference type="InParanoid" id="A0A0Q2V335"/>
<keyword evidence="6 9" id="KW-1133">Transmembrane helix</keyword>
<feature type="transmembrane region" description="Helical" evidence="9">
    <location>
        <begin position="39"/>
        <end position="57"/>
    </location>
</feature>
<dbReference type="AlphaFoldDB" id="A0A0Q2V335"/>
<feature type="transmembrane region" description="Helical" evidence="9">
    <location>
        <begin position="215"/>
        <end position="232"/>
    </location>
</feature>
<protein>
    <submittedName>
        <fullName evidence="10">Chemotaxis protein</fullName>
    </submittedName>
</protein>
<feature type="transmembrane region" description="Helical" evidence="9">
    <location>
        <begin position="184"/>
        <end position="203"/>
    </location>
</feature>
<comment type="similarity">
    <text evidence="2">Belongs to the EamA transporter family.</text>
</comment>
<keyword evidence="5 9" id="KW-0812">Transmembrane</keyword>
<keyword evidence="3" id="KW-0813">Transport</keyword>
<feature type="transmembrane region" description="Helical" evidence="9">
    <location>
        <begin position="78"/>
        <end position="97"/>
    </location>
</feature>
<dbReference type="SUPFAM" id="SSF103481">
    <property type="entry name" value="Multidrug resistance efflux transporter EmrE"/>
    <property type="match status" value="1"/>
</dbReference>
<name>A0A0Q2V335_VIBFU</name>
<proteinExistence type="inferred from homology"/>
<comment type="caution">
    <text evidence="10">The sequence shown here is derived from an EMBL/GenBank/DDBJ whole genome shotgun (WGS) entry which is preliminary data.</text>
</comment>
<feature type="transmembrane region" description="Helical" evidence="9">
    <location>
        <begin position="155"/>
        <end position="172"/>
    </location>
</feature>
<evidence type="ECO:0000256" key="9">
    <source>
        <dbReference type="SAM" id="Phobius"/>
    </source>
</evidence>
<evidence type="ECO:0000256" key="1">
    <source>
        <dbReference type="ARBA" id="ARBA00004651"/>
    </source>
</evidence>
<evidence type="ECO:0000256" key="3">
    <source>
        <dbReference type="ARBA" id="ARBA00022448"/>
    </source>
</evidence>
<dbReference type="GO" id="GO:0005886">
    <property type="term" value="C:plasma membrane"/>
    <property type="evidence" value="ECO:0007669"/>
    <property type="project" value="UniProtKB-SubCell"/>
</dbReference>
<evidence type="ECO:0000256" key="2">
    <source>
        <dbReference type="ARBA" id="ARBA00007362"/>
    </source>
</evidence>
<keyword evidence="11" id="KW-1185">Reference proteome</keyword>
<evidence type="ECO:0000256" key="8">
    <source>
        <dbReference type="SAM" id="MobiDB-lite"/>
    </source>
</evidence>
<evidence type="ECO:0000256" key="7">
    <source>
        <dbReference type="ARBA" id="ARBA00023136"/>
    </source>
</evidence>
<feature type="transmembrane region" description="Helical" evidence="9">
    <location>
        <begin position="275"/>
        <end position="294"/>
    </location>
</feature>
<keyword evidence="7 9" id="KW-0472">Membrane</keyword>
<gene>
    <name evidence="10" type="ORF">AMR76_05680</name>
</gene>
<evidence type="ECO:0000256" key="6">
    <source>
        <dbReference type="ARBA" id="ARBA00022989"/>
    </source>
</evidence>
<sequence>MPKTMHTPLGVTLNVIASALFALMFAYTALLRDLQGEEIYGWRILLTFPLLTLFILLRGYWPQVATLFQRLRTERYFWLTRLVSSFLIGIQLWLFMWAPVNGYGLSVSLGYFIMPITMVVVGRVVFHDRMSRFQQWACLFALLGVLNQLAISQTLSWPTLVVCLGYPIYFGLRYKTDTNHIGGLWFDMLLSLPVSLYFVGHGGHVLQAMSANLDLLWLILGLGAISALALAFQSLSAPHLNITLFGLLVYVEPVLLLLVALLLGENIHASEWPTYLAIWLAVVVLMLEGGLSLWRAKAAKRARRHHQQGLKQSHEQSVEQNEEFSHEPSLEQPNDPIQSTK</sequence>
<accession>A0A0Q2V335</accession>
<feature type="transmembrane region" description="Helical" evidence="9">
    <location>
        <begin position="7"/>
        <end position="27"/>
    </location>
</feature>
<dbReference type="RefSeq" id="WP_055465553.1">
    <property type="nucleotide sequence ID" value="NZ_LKHS01000004.1"/>
</dbReference>
<evidence type="ECO:0000256" key="5">
    <source>
        <dbReference type="ARBA" id="ARBA00022692"/>
    </source>
</evidence>
<feature type="transmembrane region" description="Helical" evidence="9">
    <location>
        <begin position="133"/>
        <end position="149"/>
    </location>
</feature>
<keyword evidence="4" id="KW-1003">Cell membrane</keyword>
<dbReference type="NCBIfam" id="TIGR00688">
    <property type="entry name" value="rarD"/>
    <property type="match status" value="1"/>
</dbReference>
<feature type="compositionally biased region" description="Polar residues" evidence="8">
    <location>
        <begin position="331"/>
        <end position="341"/>
    </location>
</feature>
<dbReference type="Proteomes" id="UP000051221">
    <property type="component" value="Unassembled WGS sequence"/>
</dbReference>
<feature type="compositionally biased region" description="Basic and acidic residues" evidence="8">
    <location>
        <begin position="312"/>
        <end position="329"/>
    </location>
</feature>